<keyword evidence="5" id="KW-1185">Reference proteome</keyword>
<keyword evidence="1" id="KW-0539">Nucleus</keyword>
<evidence type="ECO:0000259" key="3">
    <source>
        <dbReference type="PROSITE" id="PS50048"/>
    </source>
</evidence>
<gene>
    <name evidence="4" type="ORF">QBC42DRAFT_1777</name>
</gene>
<reference evidence="4" key="2">
    <citation type="submission" date="2023-06" db="EMBL/GenBank/DDBJ databases">
        <authorList>
            <consortium name="Lawrence Berkeley National Laboratory"/>
            <person name="Mondo S.J."/>
            <person name="Hensen N."/>
            <person name="Bonometti L."/>
            <person name="Westerberg I."/>
            <person name="Brannstrom I.O."/>
            <person name="Guillou S."/>
            <person name="Cros-Aarteil S."/>
            <person name="Calhoun S."/>
            <person name="Haridas S."/>
            <person name="Kuo A."/>
            <person name="Pangilinan J."/>
            <person name="Riley R."/>
            <person name="Labutti K."/>
            <person name="Andreopoulos B."/>
            <person name="Lipzen A."/>
            <person name="Chen C."/>
            <person name="Yanf M."/>
            <person name="Daum C."/>
            <person name="Ng V."/>
            <person name="Clum A."/>
            <person name="Steindorff A."/>
            <person name="Ohm R."/>
            <person name="Martin F."/>
            <person name="Silar P."/>
            <person name="Natvig D."/>
            <person name="Lalanne C."/>
            <person name="Gautier V."/>
            <person name="Ament-Velasquez S.L."/>
            <person name="Kruys A."/>
            <person name="Hutchinson M.I."/>
            <person name="Powell A.J."/>
            <person name="Barry K."/>
            <person name="Miller A.N."/>
            <person name="Grigoriev I.V."/>
            <person name="Debuchy R."/>
            <person name="Gladieux P."/>
            <person name="Thoren M.H."/>
            <person name="Johannesson H."/>
        </authorList>
    </citation>
    <scope>NUCLEOTIDE SEQUENCE</scope>
    <source>
        <strain evidence="4">PSN324</strain>
    </source>
</reference>
<dbReference type="SMART" id="SM00066">
    <property type="entry name" value="GAL4"/>
    <property type="match status" value="1"/>
</dbReference>
<dbReference type="Gene3D" id="4.10.240.10">
    <property type="entry name" value="Zn(2)-C6 fungal-type DNA-binding domain"/>
    <property type="match status" value="1"/>
</dbReference>
<dbReference type="AlphaFoldDB" id="A0AAV9I436"/>
<name>A0AAV9I436_9PEZI</name>
<dbReference type="GO" id="GO:0000981">
    <property type="term" value="F:DNA-binding transcription factor activity, RNA polymerase II-specific"/>
    <property type="evidence" value="ECO:0007669"/>
    <property type="project" value="InterPro"/>
</dbReference>
<evidence type="ECO:0000256" key="1">
    <source>
        <dbReference type="ARBA" id="ARBA00023242"/>
    </source>
</evidence>
<dbReference type="SUPFAM" id="SSF57701">
    <property type="entry name" value="Zn2/Cys6 DNA-binding domain"/>
    <property type="match status" value="1"/>
</dbReference>
<dbReference type="CDD" id="cd00067">
    <property type="entry name" value="GAL4"/>
    <property type="match status" value="1"/>
</dbReference>
<dbReference type="EMBL" id="MU864928">
    <property type="protein sequence ID" value="KAK4467138.1"/>
    <property type="molecule type" value="Genomic_DNA"/>
</dbReference>
<organism evidence="4 5">
    <name type="scientific">Cladorrhinum samala</name>
    <dbReference type="NCBI Taxonomy" id="585594"/>
    <lineage>
        <taxon>Eukaryota</taxon>
        <taxon>Fungi</taxon>
        <taxon>Dikarya</taxon>
        <taxon>Ascomycota</taxon>
        <taxon>Pezizomycotina</taxon>
        <taxon>Sordariomycetes</taxon>
        <taxon>Sordariomycetidae</taxon>
        <taxon>Sordariales</taxon>
        <taxon>Podosporaceae</taxon>
        <taxon>Cladorrhinum</taxon>
    </lineage>
</organism>
<reference evidence="4" key="1">
    <citation type="journal article" date="2023" name="Mol. Phylogenet. Evol.">
        <title>Genome-scale phylogeny and comparative genomics of the fungal order Sordariales.</title>
        <authorList>
            <person name="Hensen N."/>
            <person name="Bonometti L."/>
            <person name="Westerberg I."/>
            <person name="Brannstrom I.O."/>
            <person name="Guillou S."/>
            <person name="Cros-Aarteil S."/>
            <person name="Calhoun S."/>
            <person name="Haridas S."/>
            <person name="Kuo A."/>
            <person name="Mondo S."/>
            <person name="Pangilinan J."/>
            <person name="Riley R."/>
            <person name="LaButti K."/>
            <person name="Andreopoulos B."/>
            <person name="Lipzen A."/>
            <person name="Chen C."/>
            <person name="Yan M."/>
            <person name="Daum C."/>
            <person name="Ng V."/>
            <person name="Clum A."/>
            <person name="Steindorff A."/>
            <person name="Ohm R.A."/>
            <person name="Martin F."/>
            <person name="Silar P."/>
            <person name="Natvig D.O."/>
            <person name="Lalanne C."/>
            <person name="Gautier V."/>
            <person name="Ament-Velasquez S.L."/>
            <person name="Kruys A."/>
            <person name="Hutchinson M.I."/>
            <person name="Powell A.J."/>
            <person name="Barry K."/>
            <person name="Miller A.N."/>
            <person name="Grigoriev I.V."/>
            <person name="Debuchy R."/>
            <person name="Gladieux P."/>
            <person name="Hiltunen Thoren M."/>
            <person name="Johannesson H."/>
        </authorList>
    </citation>
    <scope>NUCLEOTIDE SEQUENCE</scope>
    <source>
        <strain evidence="4">PSN324</strain>
    </source>
</reference>
<dbReference type="Proteomes" id="UP001321749">
    <property type="component" value="Unassembled WGS sequence"/>
</dbReference>
<protein>
    <recommendedName>
        <fullName evidence="3">Zn(2)-C6 fungal-type domain-containing protein</fullName>
    </recommendedName>
</protein>
<dbReference type="GO" id="GO:0008270">
    <property type="term" value="F:zinc ion binding"/>
    <property type="evidence" value="ECO:0007669"/>
    <property type="project" value="InterPro"/>
</dbReference>
<accession>A0AAV9I436</accession>
<dbReference type="InterPro" id="IPR036864">
    <property type="entry name" value="Zn2-C6_fun-type_DNA-bd_sf"/>
</dbReference>
<dbReference type="PROSITE" id="PS00463">
    <property type="entry name" value="ZN2_CY6_FUNGAL_1"/>
    <property type="match status" value="1"/>
</dbReference>
<evidence type="ECO:0000256" key="2">
    <source>
        <dbReference type="SAM" id="MobiDB-lite"/>
    </source>
</evidence>
<sequence>MSSAGQASQPAALPSAEAQPTKIAKVTKKRAARACINCRTRKVRCDCVETYPSPCNNCAHEGVECVVVETRRKKLVGTDRFGCFALDRRLTRRLALTPQKTASCSAPHSNLDGTHPGCRGTSPSHDWQCTHRQFCRASPWSHL</sequence>
<dbReference type="PROSITE" id="PS50048">
    <property type="entry name" value="ZN2_CY6_FUNGAL_2"/>
    <property type="match status" value="1"/>
</dbReference>
<feature type="domain" description="Zn(2)-C6 fungal-type" evidence="3">
    <location>
        <begin position="34"/>
        <end position="67"/>
    </location>
</feature>
<evidence type="ECO:0000313" key="4">
    <source>
        <dbReference type="EMBL" id="KAK4467138.1"/>
    </source>
</evidence>
<proteinExistence type="predicted"/>
<feature type="region of interest" description="Disordered" evidence="2">
    <location>
        <begin position="1"/>
        <end position="24"/>
    </location>
</feature>
<dbReference type="InterPro" id="IPR001138">
    <property type="entry name" value="Zn2Cys6_DnaBD"/>
</dbReference>
<evidence type="ECO:0000313" key="5">
    <source>
        <dbReference type="Proteomes" id="UP001321749"/>
    </source>
</evidence>
<comment type="caution">
    <text evidence="4">The sequence shown here is derived from an EMBL/GenBank/DDBJ whole genome shotgun (WGS) entry which is preliminary data.</text>
</comment>
<dbReference type="Pfam" id="PF00172">
    <property type="entry name" value="Zn_clus"/>
    <property type="match status" value="1"/>
</dbReference>